<organism evidence="1">
    <name type="scientific">Anguilla anguilla</name>
    <name type="common">European freshwater eel</name>
    <name type="synonym">Muraena anguilla</name>
    <dbReference type="NCBI Taxonomy" id="7936"/>
    <lineage>
        <taxon>Eukaryota</taxon>
        <taxon>Metazoa</taxon>
        <taxon>Chordata</taxon>
        <taxon>Craniata</taxon>
        <taxon>Vertebrata</taxon>
        <taxon>Euteleostomi</taxon>
        <taxon>Actinopterygii</taxon>
        <taxon>Neopterygii</taxon>
        <taxon>Teleostei</taxon>
        <taxon>Anguilliformes</taxon>
        <taxon>Anguillidae</taxon>
        <taxon>Anguilla</taxon>
    </lineage>
</organism>
<reference evidence="1" key="1">
    <citation type="submission" date="2014-11" db="EMBL/GenBank/DDBJ databases">
        <authorList>
            <person name="Amaro Gonzalez C."/>
        </authorList>
    </citation>
    <scope>NUCLEOTIDE SEQUENCE</scope>
</reference>
<reference evidence="1" key="2">
    <citation type="journal article" date="2015" name="Fish Shellfish Immunol.">
        <title>Early steps in the European eel (Anguilla anguilla)-Vibrio vulnificus interaction in the gills: Role of the RtxA13 toxin.</title>
        <authorList>
            <person name="Callol A."/>
            <person name="Pajuelo D."/>
            <person name="Ebbesson L."/>
            <person name="Teles M."/>
            <person name="MacKenzie S."/>
            <person name="Amaro C."/>
        </authorList>
    </citation>
    <scope>NUCLEOTIDE SEQUENCE</scope>
</reference>
<dbReference type="EMBL" id="GBXM01029818">
    <property type="protein sequence ID" value="JAH78759.1"/>
    <property type="molecule type" value="Transcribed_RNA"/>
</dbReference>
<evidence type="ECO:0000313" key="1">
    <source>
        <dbReference type="EMBL" id="JAH78759.1"/>
    </source>
</evidence>
<sequence>MHISNNRDSLNVWWNRNYLLIFSESDNSIL</sequence>
<name>A0A0E9VKY1_ANGAN</name>
<proteinExistence type="predicted"/>
<accession>A0A0E9VKY1</accession>
<protein>
    <submittedName>
        <fullName evidence="1">Uncharacterized protein</fullName>
    </submittedName>
</protein>
<dbReference type="AlphaFoldDB" id="A0A0E9VKY1"/>